<feature type="compositionally biased region" description="Polar residues" evidence="1">
    <location>
        <begin position="139"/>
        <end position="149"/>
    </location>
</feature>
<sequence>MDPTDSTMEVDEIKTEKSENKLPFSIENLLADKFERQCFNEFSDNANASTSGVTSDLKSNYVSDVPENIDSDDDDRVSSDSSENVDVESSTVGDAQEFLDMKSTDYSQSDKDMVPKPSNKMEAKIHKRHRTSCAAVLQQPWNRQPSTNVCRRPSLDLQLPKQSPPDTTTAMDKIS</sequence>
<feature type="region of interest" description="Disordered" evidence="1">
    <location>
        <begin position="44"/>
        <end position="117"/>
    </location>
</feature>
<evidence type="ECO:0000313" key="2">
    <source>
        <dbReference type="EMBL" id="CAH1642941.1"/>
    </source>
</evidence>
<dbReference type="AlphaFoldDB" id="A0A9P0IBN0"/>
<protein>
    <submittedName>
        <fullName evidence="2">Uncharacterized protein</fullName>
    </submittedName>
</protein>
<proteinExistence type="predicted"/>
<evidence type="ECO:0000256" key="1">
    <source>
        <dbReference type="SAM" id="MobiDB-lite"/>
    </source>
</evidence>
<feature type="compositionally biased region" description="Basic and acidic residues" evidence="1">
    <location>
        <begin position="99"/>
        <end position="117"/>
    </location>
</feature>
<feature type="compositionally biased region" description="Basic and acidic residues" evidence="1">
    <location>
        <begin position="11"/>
        <end position="20"/>
    </location>
</feature>
<feature type="region of interest" description="Disordered" evidence="1">
    <location>
        <begin position="1"/>
        <end position="20"/>
    </location>
</feature>
<organism evidence="2 3">
    <name type="scientific">Spodoptera littoralis</name>
    <name type="common">Egyptian cotton leafworm</name>
    <dbReference type="NCBI Taxonomy" id="7109"/>
    <lineage>
        <taxon>Eukaryota</taxon>
        <taxon>Metazoa</taxon>
        <taxon>Ecdysozoa</taxon>
        <taxon>Arthropoda</taxon>
        <taxon>Hexapoda</taxon>
        <taxon>Insecta</taxon>
        <taxon>Pterygota</taxon>
        <taxon>Neoptera</taxon>
        <taxon>Endopterygota</taxon>
        <taxon>Lepidoptera</taxon>
        <taxon>Glossata</taxon>
        <taxon>Ditrysia</taxon>
        <taxon>Noctuoidea</taxon>
        <taxon>Noctuidae</taxon>
        <taxon>Amphipyrinae</taxon>
        <taxon>Spodoptera</taxon>
    </lineage>
</organism>
<dbReference type="EMBL" id="LR824560">
    <property type="protein sequence ID" value="CAH1642941.1"/>
    <property type="molecule type" value="Genomic_DNA"/>
</dbReference>
<feature type="region of interest" description="Disordered" evidence="1">
    <location>
        <begin position="137"/>
        <end position="175"/>
    </location>
</feature>
<dbReference type="Proteomes" id="UP001153321">
    <property type="component" value="Chromosome 29"/>
</dbReference>
<reference evidence="2" key="1">
    <citation type="submission" date="2022-02" db="EMBL/GenBank/DDBJ databases">
        <authorList>
            <person name="King R."/>
        </authorList>
    </citation>
    <scope>NUCLEOTIDE SEQUENCE</scope>
</reference>
<keyword evidence="3" id="KW-1185">Reference proteome</keyword>
<feature type="compositionally biased region" description="Polar residues" evidence="1">
    <location>
        <begin position="44"/>
        <end position="62"/>
    </location>
</feature>
<accession>A0A9P0IBN0</accession>
<name>A0A9P0IBN0_SPOLI</name>
<feature type="compositionally biased region" description="Low complexity" evidence="1">
    <location>
        <begin position="79"/>
        <end position="90"/>
    </location>
</feature>
<feature type="compositionally biased region" description="Polar residues" evidence="1">
    <location>
        <begin position="160"/>
        <end position="175"/>
    </location>
</feature>
<gene>
    <name evidence="2" type="ORF">SPLIT_LOCUS8297</name>
</gene>
<evidence type="ECO:0000313" key="3">
    <source>
        <dbReference type="Proteomes" id="UP001153321"/>
    </source>
</evidence>